<dbReference type="Pfam" id="PF16344">
    <property type="entry name" value="FecR_C"/>
    <property type="match status" value="1"/>
</dbReference>
<feature type="domain" description="FecR protein" evidence="2">
    <location>
        <begin position="140"/>
        <end position="232"/>
    </location>
</feature>
<protein>
    <submittedName>
        <fullName evidence="4">FecR family protein</fullName>
    </submittedName>
</protein>
<keyword evidence="1" id="KW-0812">Transmembrane</keyword>
<reference evidence="5" key="1">
    <citation type="submission" date="2016-11" db="EMBL/GenBank/DDBJ databases">
        <authorList>
            <person name="Varghese N."/>
            <person name="Submissions S."/>
        </authorList>
    </citation>
    <scope>NUCLEOTIDE SEQUENCE [LARGE SCALE GENOMIC DNA]</scope>
    <source>
        <strain evidence="5">DSM 16990</strain>
    </source>
</reference>
<keyword evidence="1" id="KW-1133">Transmembrane helix</keyword>
<evidence type="ECO:0000313" key="5">
    <source>
        <dbReference type="Proteomes" id="UP000184287"/>
    </source>
</evidence>
<dbReference type="Gene3D" id="2.60.120.1440">
    <property type="match status" value="1"/>
</dbReference>
<dbReference type="InterPro" id="IPR032508">
    <property type="entry name" value="FecR_C"/>
</dbReference>
<feature type="domain" description="Protein FecR C-terminal" evidence="3">
    <location>
        <begin position="279"/>
        <end position="347"/>
    </location>
</feature>
<dbReference type="PIRSF" id="PIRSF018266">
    <property type="entry name" value="FecR"/>
    <property type="match status" value="1"/>
</dbReference>
<proteinExistence type="predicted"/>
<dbReference type="Pfam" id="PF04773">
    <property type="entry name" value="FecR"/>
    <property type="match status" value="1"/>
</dbReference>
<keyword evidence="5" id="KW-1185">Reference proteome</keyword>
<dbReference type="InterPro" id="IPR006860">
    <property type="entry name" value="FecR"/>
</dbReference>
<sequence>MTKGVLFPVDSIREKRVIKIQMDRNELKKLAQKYLQGNASDEEKALLNQWYDTIEDGWVENVPTKRPETEDQVKQRIFDNLKDKGFLQTEEEAEYPVRRFSMKRLLMRITAAAAVLAAVFFGWQFMNSRSESAVKKLVSVPGNKIIEITLPDSSKVWLNAGSVFKYPKQFDEKNRTVELIEGRAFFEVKHRNKHPFIVKTNSLNVVVLGTSFDVRAYKKEGTTKVSVVTGKVGITMKDAVKKPAVMLLPKEQVVLSNIKNHLIKAVAPEIAVNAWCNSKLVFEQETLRNVFSVLEKKHHLKIITENPALLDERISITLGDQNLAVTMDILSFTKHFKYQMANDNIIIR</sequence>
<evidence type="ECO:0000259" key="2">
    <source>
        <dbReference type="Pfam" id="PF04773"/>
    </source>
</evidence>
<dbReference type="Proteomes" id="UP000184287">
    <property type="component" value="Unassembled WGS sequence"/>
</dbReference>
<organism evidence="4 5">
    <name type="scientific">Pedobacter caeni</name>
    <dbReference type="NCBI Taxonomy" id="288992"/>
    <lineage>
        <taxon>Bacteria</taxon>
        <taxon>Pseudomonadati</taxon>
        <taxon>Bacteroidota</taxon>
        <taxon>Sphingobacteriia</taxon>
        <taxon>Sphingobacteriales</taxon>
        <taxon>Sphingobacteriaceae</taxon>
        <taxon>Pedobacter</taxon>
    </lineage>
</organism>
<dbReference type="Gene3D" id="3.55.50.30">
    <property type="match status" value="1"/>
</dbReference>
<gene>
    <name evidence="4" type="ORF">SAMN04488522_103693</name>
</gene>
<feature type="transmembrane region" description="Helical" evidence="1">
    <location>
        <begin position="105"/>
        <end position="126"/>
    </location>
</feature>
<evidence type="ECO:0000259" key="3">
    <source>
        <dbReference type="Pfam" id="PF16344"/>
    </source>
</evidence>
<dbReference type="STRING" id="288992.SAMN04488522_103693"/>
<dbReference type="GO" id="GO:0016989">
    <property type="term" value="F:sigma factor antagonist activity"/>
    <property type="evidence" value="ECO:0007669"/>
    <property type="project" value="TreeGrafter"/>
</dbReference>
<dbReference type="AlphaFoldDB" id="A0A1M5EKV0"/>
<dbReference type="EMBL" id="FQUQ01000003">
    <property type="protein sequence ID" value="SHF79869.1"/>
    <property type="molecule type" value="Genomic_DNA"/>
</dbReference>
<dbReference type="PANTHER" id="PTHR30273:SF2">
    <property type="entry name" value="PROTEIN FECR"/>
    <property type="match status" value="1"/>
</dbReference>
<evidence type="ECO:0000256" key="1">
    <source>
        <dbReference type="SAM" id="Phobius"/>
    </source>
</evidence>
<keyword evidence="1" id="KW-0472">Membrane</keyword>
<name>A0A1M5EKV0_9SPHI</name>
<accession>A0A1M5EKV0</accession>
<evidence type="ECO:0000313" key="4">
    <source>
        <dbReference type="EMBL" id="SHF79869.1"/>
    </source>
</evidence>
<dbReference type="PANTHER" id="PTHR30273">
    <property type="entry name" value="PERIPLASMIC SIGNAL SENSOR AND SIGMA FACTOR ACTIVATOR FECR-RELATED"/>
    <property type="match status" value="1"/>
</dbReference>
<dbReference type="InterPro" id="IPR012373">
    <property type="entry name" value="Ferrdict_sens_TM"/>
</dbReference>